<sequence length="365" mass="44375">MHILAKKEAVLLTEHQRMMANAEKTRIRDLNEQRLMDGHALRELQEQEFNQQKVKASEHDQQMARALKADKEAQLKEQKLRQQVRENSCELRELKQKLDAALIQKEQVAQMLAKRALLFDKTLEEVEHARQVMAAQEESERVRLELDKMKHSNQERVKQDMEEQLQLKREQREKQLEEKVVDKRLIEEELRKIYAEDAKHREKEQETRKQLQAQMVKTWQEREEARRREEELIQEEQQRVQKYLAEKELEAARRQQEKKQAQDAMDEYQMRLGVEMLQQEQRRKEREQLYQAKEQEEQLERGKRKIKLRDETLSLIEMRKESVLRQIEKNRQANEESRLREQRLARIIEEEKNRLRLEYQAANST</sequence>
<evidence type="ECO:0000256" key="2">
    <source>
        <dbReference type="ARBA" id="ARBA00004611"/>
    </source>
</evidence>
<gene>
    <name evidence="16" type="primary">MNS1</name>
    <name evidence="16" type="ORF">Ciccas_008286</name>
</gene>
<keyword evidence="5" id="KW-0963">Cytoplasm</keyword>
<keyword evidence="11" id="KW-0469">Meiosis</keyword>
<evidence type="ECO:0000256" key="9">
    <source>
        <dbReference type="ARBA" id="ARBA00023212"/>
    </source>
</evidence>
<dbReference type="PANTHER" id="PTHR19265:SF0">
    <property type="entry name" value="MEIOSIS-SPECIFIC NUCLEAR STRUCTURAL PROTEIN 1"/>
    <property type="match status" value="1"/>
</dbReference>
<dbReference type="InterPro" id="IPR026504">
    <property type="entry name" value="MNS1"/>
</dbReference>
<evidence type="ECO:0000256" key="7">
    <source>
        <dbReference type="ARBA" id="ARBA00023054"/>
    </source>
</evidence>
<evidence type="ECO:0000256" key="3">
    <source>
        <dbReference type="ARBA" id="ARBA00009158"/>
    </source>
</evidence>
<evidence type="ECO:0000259" key="15">
    <source>
        <dbReference type="Pfam" id="PF13868"/>
    </source>
</evidence>
<dbReference type="InterPro" id="IPR043597">
    <property type="entry name" value="TPH_dom"/>
</dbReference>
<evidence type="ECO:0000256" key="5">
    <source>
        <dbReference type="ARBA" id="ARBA00022490"/>
    </source>
</evidence>
<comment type="caution">
    <text evidence="16">The sequence shown here is derived from an EMBL/GenBank/DDBJ whole genome shotgun (WGS) entry which is preliminary data.</text>
</comment>
<evidence type="ECO:0000256" key="14">
    <source>
        <dbReference type="SAM" id="Coils"/>
    </source>
</evidence>
<comment type="subcellular location">
    <subcellularLocation>
        <location evidence="2">Cytoplasm</location>
        <location evidence="2">Cytoskeleton</location>
        <location evidence="2">Flagellum axoneme</location>
    </subcellularLocation>
    <subcellularLocation>
        <location evidence="1">Nucleus</location>
    </subcellularLocation>
</comment>
<feature type="coiled-coil region" evidence="14">
    <location>
        <begin position="77"/>
        <end position="178"/>
    </location>
</feature>
<evidence type="ECO:0000256" key="12">
    <source>
        <dbReference type="ARBA" id="ARBA00023273"/>
    </source>
</evidence>
<evidence type="ECO:0000256" key="8">
    <source>
        <dbReference type="ARBA" id="ARBA00023069"/>
    </source>
</evidence>
<name>A0ABD2Q4L1_9PLAT</name>
<dbReference type="Proteomes" id="UP001626550">
    <property type="component" value="Unassembled WGS sequence"/>
</dbReference>
<keyword evidence="12" id="KW-0966">Cell projection</keyword>
<organism evidence="16 17">
    <name type="scientific">Cichlidogyrus casuarinus</name>
    <dbReference type="NCBI Taxonomy" id="1844966"/>
    <lineage>
        <taxon>Eukaryota</taxon>
        <taxon>Metazoa</taxon>
        <taxon>Spiralia</taxon>
        <taxon>Lophotrochozoa</taxon>
        <taxon>Platyhelminthes</taxon>
        <taxon>Monogenea</taxon>
        <taxon>Monopisthocotylea</taxon>
        <taxon>Dactylogyridea</taxon>
        <taxon>Ancyrocephalidae</taxon>
        <taxon>Cichlidogyrus</taxon>
    </lineage>
</organism>
<comment type="similarity">
    <text evidence="3">Belongs to the MNS1 family.</text>
</comment>
<keyword evidence="7 14" id="KW-0175">Coiled coil</keyword>
<dbReference type="EMBL" id="JBJKFK010001432">
    <property type="protein sequence ID" value="KAL3313116.1"/>
    <property type="molecule type" value="Genomic_DNA"/>
</dbReference>
<keyword evidence="9" id="KW-0206">Cytoskeleton</keyword>
<evidence type="ECO:0000256" key="1">
    <source>
        <dbReference type="ARBA" id="ARBA00004123"/>
    </source>
</evidence>
<dbReference type="GO" id="GO:0051321">
    <property type="term" value="P:meiotic cell cycle"/>
    <property type="evidence" value="ECO:0007669"/>
    <property type="project" value="UniProtKB-KW"/>
</dbReference>
<dbReference type="GO" id="GO:0005634">
    <property type="term" value="C:nucleus"/>
    <property type="evidence" value="ECO:0007669"/>
    <property type="project" value="UniProtKB-SubCell"/>
</dbReference>
<comment type="function">
    <text evidence="13">Microtubule inner protein (MIP) part of the dynein-decorated doublet microtubules (DMTs) in cilia axoneme, which is required for motile cilia beating. May play a role in the control of meiotic division and germ cell differentiation through regulation of pairing and recombination during meiosis. Required for sperm flagella assembly. May play a role in the assembly and function of the outer dynein arm-docking complex (ODA-DC). ODA-DC mediates outer dynein arms (ODA) binding onto the axonemal doublet microtubules.</text>
</comment>
<evidence type="ECO:0000256" key="4">
    <source>
        <dbReference type="ARBA" id="ARBA00014813"/>
    </source>
</evidence>
<evidence type="ECO:0000313" key="17">
    <source>
        <dbReference type="Proteomes" id="UP001626550"/>
    </source>
</evidence>
<accession>A0ABD2Q4L1</accession>
<protein>
    <recommendedName>
        <fullName evidence="4">Meiosis-specific nuclear structural protein 1</fullName>
    </recommendedName>
</protein>
<keyword evidence="6" id="KW-0282">Flagellum</keyword>
<evidence type="ECO:0000256" key="6">
    <source>
        <dbReference type="ARBA" id="ARBA00022846"/>
    </source>
</evidence>
<keyword evidence="10" id="KW-0539">Nucleus</keyword>
<evidence type="ECO:0000313" key="16">
    <source>
        <dbReference type="EMBL" id="KAL3313116.1"/>
    </source>
</evidence>
<keyword evidence="17" id="KW-1185">Reference proteome</keyword>
<proteinExistence type="inferred from homology"/>
<feature type="domain" description="Trichohyalin-plectin-homology" evidence="15">
    <location>
        <begin position="84"/>
        <end position="306"/>
    </location>
</feature>
<evidence type="ECO:0000256" key="10">
    <source>
        <dbReference type="ARBA" id="ARBA00023242"/>
    </source>
</evidence>
<feature type="coiled-coil region" evidence="14">
    <location>
        <begin position="226"/>
        <end position="302"/>
    </location>
</feature>
<dbReference type="Pfam" id="PF13868">
    <property type="entry name" value="TPH"/>
    <property type="match status" value="1"/>
</dbReference>
<dbReference type="PANTHER" id="PTHR19265">
    <property type="entry name" value="MEIOSIS-SPECIFIC NUCLEAR STRUCTURAL PROTEIN 1"/>
    <property type="match status" value="1"/>
</dbReference>
<evidence type="ECO:0000256" key="11">
    <source>
        <dbReference type="ARBA" id="ARBA00023254"/>
    </source>
</evidence>
<evidence type="ECO:0000256" key="13">
    <source>
        <dbReference type="ARBA" id="ARBA00046114"/>
    </source>
</evidence>
<reference evidence="16 17" key="1">
    <citation type="submission" date="2024-11" db="EMBL/GenBank/DDBJ databases">
        <title>Adaptive evolution of stress response genes in parasites aligns with host niche diversity.</title>
        <authorList>
            <person name="Hahn C."/>
            <person name="Resl P."/>
        </authorList>
    </citation>
    <scope>NUCLEOTIDE SEQUENCE [LARGE SCALE GENOMIC DNA]</scope>
    <source>
        <strain evidence="16">EGGRZ-B1_66</strain>
        <tissue evidence="16">Body</tissue>
    </source>
</reference>
<dbReference type="AlphaFoldDB" id="A0ABD2Q4L1"/>
<keyword evidence="8" id="KW-0969">Cilium</keyword>